<sequence>MWVEICIWRERWRELNGDKWIQSIDGVRWMERAIKRYRWIELDGE</sequence>
<name>A0A392QYD9_9FABA</name>
<dbReference type="EMBL" id="LXQA010166741">
    <property type="protein sequence ID" value="MCI28590.1"/>
    <property type="molecule type" value="Genomic_DNA"/>
</dbReference>
<organism evidence="1 2">
    <name type="scientific">Trifolium medium</name>
    <dbReference type="NCBI Taxonomy" id="97028"/>
    <lineage>
        <taxon>Eukaryota</taxon>
        <taxon>Viridiplantae</taxon>
        <taxon>Streptophyta</taxon>
        <taxon>Embryophyta</taxon>
        <taxon>Tracheophyta</taxon>
        <taxon>Spermatophyta</taxon>
        <taxon>Magnoliopsida</taxon>
        <taxon>eudicotyledons</taxon>
        <taxon>Gunneridae</taxon>
        <taxon>Pentapetalae</taxon>
        <taxon>rosids</taxon>
        <taxon>fabids</taxon>
        <taxon>Fabales</taxon>
        <taxon>Fabaceae</taxon>
        <taxon>Papilionoideae</taxon>
        <taxon>50 kb inversion clade</taxon>
        <taxon>NPAAA clade</taxon>
        <taxon>Hologalegina</taxon>
        <taxon>IRL clade</taxon>
        <taxon>Trifolieae</taxon>
        <taxon>Trifolium</taxon>
    </lineage>
</organism>
<feature type="non-terminal residue" evidence="1">
    <location>
        <position position="45"/>
    </location>
</feature>
<protein>
    <submittedName>
        <fullName evidence="1">Uncharacterized protein</fullName>
    </submittedName>
</protein>
<proteinExistence type="predicted"/>
<reference evidence="1 2" key="1">
    <citation type="journal article" date="2018" name="Front. Plant Sci.">
        <title>Red Clover (Trifolium pratense) and Zigzag Clover (T. medium) - A Picture of Genomic Similarities and Differences.</title>
        <authorList>
            <person name="Dluhosova J."/>
            <person name="Istvanek J."/>
            <person name="Nedelnik J."/>
            <person name="Repkova J."/>
        </authorList>
    </citation>
    <scope>NUCLEOTIDE SEQUENCE [LARGE SCALE GENOMIC DNA]</scope>
    <source>
        <strain evidence="2">cv. 10/8</strain>
        <tissue evidence="1">Leaf</tissue>
    </source>
</reference>
<dbReference type="Proteomes" id="UP000265520">
    <property type="component" value="Unassembled WGS sequence"/>
</dbReference>
<evidence type="ECO:0000313" key="2">
    <source>
        <dbReference type="Proteomes" id="UP000265520"/>
    </source>
</evidence>
<keyword evidence="2" id="KW-1185">Reference proteome</keyword>
<dbReference type="AlphaFoldDB" id="A0A392QYD9"/>
<comment type="caution">
    <text evidence="1">The sequence shown here is derived from an EMBL/GenBank/DDBJ whole genome shotgun (WGS) entry which is preliminary data.</text>
</comment>
<accession>A0A392QYD9</accession>
<evidence type="ECO:0000313" key="1">
    <source>
        <dbReference type="EMBL" id="MCI28590.1"/>
    </source>
</evidence>